<comment type="caution">
    <text evidence="1">The sequence shown here is derived from an EMBL/GenBank/DDBJ whole genome shotgun (WGS) entry which is preliminary data.</text>
</comment>
<reference evidence="1 2" key="1">
    <citation type="submission" date="2018-07" db="EMBL/GenBank/DDBJ databases">
        <title>Venubactetium sediminum gen. nov., sp. nov., isolated from a marine solar saltern.</title>
        <authorList>
            <person name="Wang S."/>
        </authorList>
    </citation>
    <scope>NUCLEOTIDE SEQUENCE [LARGE SCALE GENOMIC DNA]</scope>
    <source>
        <strain evidence="1 2">WD2A32</strain>
    </source>
</reference>
<sequence length="113" mass="12275">MAEKSIADAIKSAVKDLTQLEVVTMVGPVSVKTNDTGKIVADIAPDTDTKAMVTRIDLIDGDIRNLVDPVFVTGDLQSVRDFHNEQVKKGNDIIVRNIEAVADLAKKIETLFP</sequence>
<dbReference type="RefSeq" id="WP_114583747.1">
    <property type="nucleotide sequence ID" value="NZ_QPMH01000030.1"/>
</dbReference>
<gene>
    <name evidence="1" type="ORF">DRB17_18680</name>
</gene>
<protein>
    <submittedName>
        <fullName evidence="1">Uncharacterized protein</fullName>
    </submittedName>
</protein>
<dbReference type="EMBL" id="QPMH01000030">
    <property type="protein sequence ID" value="RDD60318.1"/>
    <property type="molecule type" value="Genomic_DNA"/>
</dbReference>
<dbReference type="AlphaFoldDB" id="A0A369T4Z5"/>
<proteinExistence type="predicted"/>
<evidence type="ECO:0000313" key="2">
    <source>
        <dbReference type="Proteomes" id="UP000253941"/>
    </source>
</evidence>
<accession>A0A369T4Z5</accession>
<dbReference type="Proteomes" id="UP000253941">
    <property type="component" value="Unassembled WGS sequence"/>
</dbReference>
<evidence type="ECO:0000313" key="1">
    <source>
        <dbReference type="EMBL" id="RDD60318.1"/>
    </source>
</evidence>
<name>A0A369T4Z5_9PROT</name>
<organism evidence="1 2">
    <name type="scientific">Ferruginivarius sediminum</name>
    <dbReference type="NCBI Taxonomy" id="2661937"/>
    <lineage>
        <taxon>Bacteria</taxon>
        <taxon>Pseudomonadati</taxon>
        <taxon>Pseudomonadota</taxon>
        <taxon>Alphaproteobacteria</taxon>
        <taxon>Rhodospirillales</taxon>
        <taxon>Rhodospirillaceae</taxon>
        <taxon>Ferruginivarius</taxon>
    </lineage>
</organism>
<keyword evidence="2" id="KW-1185">Reference proteome</keyword>